<evidence type="ECO:0000313" key="4">
    <source>
        <dbReference type="EMBL" id="MBD2771255.1"/>
    </source>
</evidence>
<feature type="domain" description="Response regulatory" evidence="3">
    <location>
        <begin position="12"/>
        <end position="90"/>
    </location>
</feature>
<dbReference type="InterPro" id="IPR001789">
    <property type="entry name" value="Sig_transdc_resp-reg_receiver"/>
</dbReference>
<dbReference type="InterPro" id="IPR011006">
    <property type="entry name" value="CheY-like_superfamily"/>
</dbReference>
<keyword evidence="5" id="KW-1185">Reference proteome</keyword>
<dbReference type="InterPro" id="IPR050595">
    <property type="entry name" value="Bact_response_regulator"/>
</dbReference>
<name>A0A8J7CA55_9CYAN</name>
<dbReference type="Pfam" id="PF00072">
    <property type="entry name" value="Response_reg"/>
    <property type="match status" value="1"/>
</dbReference>
<protein>
    <submittedName>
        <fullName evidence="4">Response regulator</fullName>
    </submittedName>
</protein>
<evidence type="ECO:0000256" key="2">
    <source>
        <dbReference type="PROSITE-ProRule" id="PRU00169"/>
    </source>
</evidence>
<sequence>MTTNPKKENSPLIFVVDDDKSMRLLLRVALEQEGYQVLEAQDGAAALAAYENHLPDAILLDAVMPGMDLIMKLKINHSVKVRSCTVFAQV</sequence>
<evidence type="ECO:0000313" key="5">
    <source>
        <dbReference type="Proteomes" id="UP000629098"/>
    </source>
</evidence>
<keyword evidence="1 2" id="KW-0597">Phosphoprotein</keyword>
<feature type="modified residue" description="4-aspartylphosphate" evidence="2">
    <location>
        <position position="61"/>
    </location>
</feature>
<comment type="caution">
    <text evidence="4">The sequence shown here is derived from an EMBL/GenBank/DDBJ whole genome shotgun (WGS) entry which is preliminary data.</text>
</comment>
<dbReference type="AlphaFoldDB" id="A0A8J7CA55"/>
<evidence type="ECO:0000256" key="1">
    <source>
        <dbReference type="ARBA" id="ARBA00022553"/>
    </source>
</evidence>
<gene>
    <name evidence="4" type="ORF">ICL16_03720</name>
</gene>
<organism evidence="4 5">
    <name type="scientific">Iningainema tapete BLCC-T55</name>
    <dbReference type="NCBI Taxonomy" id="2748662"/>
    <lineage>
        <taxon>Bacteria</taxon>
        <taxon>Bacillati</taxon>
        <taxon>Cyanobacteriota</taxon>
        <taxon>Cyanophyceae</taxon>
        <taxon>Nostocales</taxon>
        <taxon>Scytonemataceae</taxon>
        <taxon>Iningainema tapete</taxon>
    </lineage>
</organism>
<dbReference type="Proteomes" id="UP000629098">
    <property type="component" value="Unassembled WGS sequence"/>
</dbReference>
<dbReference type="PANTHER" id="PTHR44591">
    <property type="entry name" value="STRESS RESPONSE REGULATOR PROTEIN 1"/>
    <property type="match status" value="1"/>
</dbReference>
<dbReference type="GO" id="GO:0000160">
    <property type="term" value="P:phosphorelay signal transduction system"/>
    <property type="evidence" value="ECO:0007669"/>
    <property type="project" value="InterPro"/>
</dbReference>
<proteinExistence type="predicted"/>
<dbReference type="PROSITE" id="PS50110">
    <property type="entry name" value="RESPONSE_REGULATORY"/>
    <property type="match status" value="1"/>
</dbReference>
<dbReference type="EMBL" id="JACXAE010000013">
    <property type="protein sequence ID" value="MBD2771255.1"/>
    <property type="molecule type" value="Genomic_DNA"/>
</dbReference>
<dbReference type="Gene3D" id="3.40.50.2300">
    <property type="match status" value="1"/>
</dbReference>
<reference evidence="4" key="1">
    <citation type="submission" date="2020-09" db="EMBL/GenBank/DDBJ databases">
        <title>Iningainema tapete sp. nov. (Scytonemataceae, Cyanobacteria) from greenhouses in central Florida (USA) produces two types of nodularin with biosynthetic potential for microcystin-LR and anabaenopeptins.</title>
        <authorList>
            <person name="Berthold D.E."/>
            <person name="Lefler F.W."/>
            <person name="Huang I.-S."/>
            <person name="Abdulla H."/>
            <person name="Zimba P.V."/>
            <person name="Laughinghouse H.D. IV."/>
        </authorList>
    </citation>
    <scope>NUCLEOTIDE SEQUENCE</scope>
    <source>
        <strain evidence="4">BLCCT55</strain>
    </source>
</reference>
<dbReference type="SUPFAM" id="SSF52172">
    <property type="entry name" value="CheY-like"/>
    <property type="match status" value="1"/>
</dbReference>
<evidence type="ECO:0000259" key="3">
    <source>
        <dbReference type="PROSITE" id="PS50110"/>
    </source>
</evidence>
<accession>A0A8J7CA55</accession>
<dbReference type="RefSeq" id="WP_190825540.1">
    <property type="nucleotide sequence ID" value="NZ_CAWPPI010000013.1"/>
</dbReference>
<dbReference type="PANTHER" id="PTHR44591:SF18">
    <property type="entry name" value="REGULATORY PROTEIN"/>
    <property type="match status" value="1"/>
</dbReference>